<keyword evidence="1" id="KW-1133">Transmembrane helix</keyword>
<dbReference type="PROSITE" id="PS50011">
    <property type="entry name" value="PROTEIN_KINASE_DOM"/>
    <property type="match status" value="1"/>
</dbReference>
<keyword evidence="4" id="KW-1185">Reference proteome</keyword>
<evidence type="ECO:0000313" key="3">
    <source>
        <dbReference type="EMBL" id="OQR86212.1"/>
    </source>
</evidence>
<dbReference type="AlphaFoldDB" id="A0A1V9YKH4"/>
<dbReference type="PANTHER" id="PTHR44329">
    <property type="entry name" value="SERINE/THREONINE-PROTEIN KINASE TNNI3K-RELATED"/>
    <property type="match status" value="1"/>
</dbReference>
<keyword evidence="3" id="KW-0418">Kinase</keyword>
<evidence type="ECO:0000256" key="1">
    <source>
        <dbReference type="SAM" id="Phobius"/>
    </source>
</evidence>
<dbReference type="STRING" id="1202772.A0A1V9YKH4"/>
<protein>
    <submittedName>
        <fullName evidence="3">Protein kinase</fullName>
    </submittedName>
</protein>
<dbReference type="Proteomes" id="UP000243579">
    <property type="component" value="Unassembled WGS sequence"/>
</dbReference>
<dbReference type="Gene3D" id="1.10.510.10">
    <property type="entry name" value="Transferase(Phosphotransferase) domain 1"/>
    <property type="match status" value="1"/>
</dbReference>
<dbReference type="OrthoDB" id="4062651at2759"/>
<evidence type="ECO:0000313" key="4">
    <source>
        <dbReference type="Proteomes" id="UP000243579"/>
    </source>
</evidence>
<evidence type="ECO:0000259" key="2">
    <source>
        <dbReference type="PROSITE" id="PS50011"/>
    </source>
</evidence>
<dbReference type="InterPro" id="IPR051681">
    <property type="entry name" value="Ser/Thr_Kinases-Pseudokinases"/>
</dbReference>
<dbReference type="GO" id="GO:0004674">
    <property type="term" value="F:protein serine/threonine kinase activity"/>
    <property type="evidence" value="ECO:0007669"/>
    <property type="project" value="TreeGrafter"/>
</dbReference>
<proteinExistence type="predicted"/>
<keyword evidence="1" id="KW-0812">Transmembrane</keyword>
<feature type="domain" description="Protein kinase" evidence="2">
    <location>
        <begin position="387"/>
        <end position="652"/>
    </location>
</feature>
<gene>
    <name evidence="3" type="ORF">ACHHYP_10870</name>
</gene>
<comment type="caution">
    <text evidence="3">The sequence shown here is derived from an EMBL/GenBank/DDBJ whole genome shotgun (WGS) entry which is preliminary data.</text>
</comment>
<dbReference type="InterPro" id="IPR000719">
    <property type="entry name" value="Prot_kinase_dom"/>
</dbReference>
<keyword evidence="3" id="KW-0808">Transferase</keyword>
<name>A0A1V9YKH4_ACHHY</name>
<dbReference type="SUPFAM" id="SSF56112">
    <property type="entry name" value="Protein kinase-like (PK-like)"/>
    <property type="match status" value="1"/>
</dbReference>
<dbReference type="InterPro" id="IPR008271">
    <property type="entry name" value="Ser/Thr_kinase_AS"/>
</dbReference>
<feature type="transmembrane region" description="Helical" evidence="1">
    <location>
        <begin position="283"/>
        <end position="303"/>
    </location>
</feature>
<dbReference type="PANTHER" id="PTHR44329:SF214">
    <property type="entry name" value="PROTEIN KINASE DOMAIN-CONTAINING PROTEIN"/>
    <property type="match status" value="1"/>
</dbReference>
<dbReference type="GO" id="GO:0005524">
    <property type="term" value="F:ATP binding"/>
    <property type="evidence" value="ECO:0007669"/>
    <property type="project" value="InterPro"/>
</dbReference>
<reference evidence="3 4" key="1">
    <citation type="journal article" date="2014" name="Genome Biol. Evol.">
        <title>The secreted proteins of Achlya hypogyna and Thraustotheca clavata identify the ancestral oomycete secretome and reveal gene acquisitions by horizontal gene transfer.</title>
        <authorList>
            <person name="Misner I."/>
            <person name="Blouin N."/>
            <person name="Leonard G."/>
            <person name="Richards T.A."/>
            <person name="Lane C.E."/>
        </authorList>
    </citation>
    <scope>NUCLEOTIDE SEQUENCE [LARGE SCALE GENOMIC DNA]</scope>
    <source>
        <strain evidence="3 4">ATCC 48635</strain>
    </source>
</reference>
<accession>A0A1V9YKH4</accession>
<dbReference type="PROSITE" id="PS00108">
    <property type="entry name" value="PROTEIN_KINASE_ST"/>
    <property type="match status" value="1"/>
</dbReference>
<dbReference type="InterPro" id="IPR001245">
    <property type="entry name" value="Ser-Thr/Tyr_kinase_cat_dom"/>
</dbReference>
<dbReference type="InterPro" id="IPR011009">
    <property type="entry name" value="Kinase-like_dom_sf"/>
</dbReference>
<dbReference type="Pfam" id="PF07714">
    <property type="entry name" value="PK_Tyr_Ser-Thr"/>
    <property type="match status" value="1"/>
</dbReference>
<keyword evidence="1" id="KW-0472">Membrane</keyword>
<organism evidence="3 4">
    <name type="scientific">Achlya hypogyna</name>
    <name type="common">Oomycete</name>
    <name type="synonym">Protoachlya hypogyna</name>
    <dbReference type="NCBI Taxonomy" id="1202772"/>
    <lineage>
        <taxon>Eukaryota</taxon>
        <taxon>Sar</taxon>
        <taxon>Stramenopiles</taxon>
        <taxon>Oomycota</taxon>
        <taxon>Saprolegniomycetes</taxon>
        <taxon>Saprolegniales</taxon>
        <taxon>Achlyaceae</taxon>
        <taxon>Achlya</taxon>
    </lineage>
</organism>
<dbReference type="EMBL" id="JNBR01001524">
    <property type="protein sequence ID" value="OQR86212.1"/>
    <property type="molecule type" value="Genomic_DNA"/>
</dbReference>
<dbReference type="CDD" id="cd13999">
    <property type="entry name" value="STKc_MAP3K-like"/>
    <property type="match status" value="1"/>
</dbReference>
<dbReference type="SMART" id="SM00220">
    <property type="entry name" value="S_TKc"/>
    <property type="match status" value="1"/>
</dbReference>
<dbReference type="PRINTS" id="PR00109">
    <property type="entry name" value="TYRKINASE"/>
</dbReference>
<sequence>MINQWLSNSDLVLKYKRIWDGSARSAPTVSSVQPHPTITQRLAIKGLAWADLDYLTQQALLWDSGLVRYNSIDANKFTQVYTMCDGDKPGNTMAQIAMPLADFLKSQNSTGEPNTLNCTANVDGTTMKYFRQQNADGGLMQPYTHCAIANITLSDTGIADSHSSMWAQDGAATSSTPLPQVQRHAWNDGKFWLIFAIHTVDVTSETEWGKCPDISMPAGGTYPCQVFDGTAPKGWCLPVASEQMNSWLDDIVRRKPTAIVTTTAPSTAAPSAPSSSSTLSTGAIVGIAVGAAVLLCSAVLCIWMRRRKSPSEDPQSGYIEFGAHRRSSHHNTGTTYPGTHSMNRLNTGTNGSSQQASYQPIHTASHTLNEFQRDPYLTSKRLPYASVVYSRLLSKGAFGEVWLGSFEGGVVAIKRLLDTKRTTEAEIENFADEIRLMASFSHPNIVTFIGFAWDSLQNLCAITEFMPQGDLHTYLRSHLQLQWRRHEKIKIALGIAHALAYLHGRPSAVIHRDLKSKNVLMAAGCEAKLSDFGISRERTIDDTMTAGVGTIFWTAPEVLLGGRYSEQADIYSFGCVLVELDTRQSPYPDLQGVPQATLVHRITVDDLRPSFLSTCPQRIKSLAALCFASDPTGRPSAAQLATILEHWDDPNYNALPINGSPEVAF</sequence>